<keyword evidence="1" id="KW-0472">Membrane</keyword>
<dbReference type="AlphaFoldDB" id="A0A2V5JZP1"/>
<keyword evidence="1" id="KW-0812">Transmembrane</keyword>
<sequence length="357" mass="41375">MSGPDLAVLGRASAALLLAVLGLYVYLYVRKRLDLRYESVIAAKLERLSEAGSAMETYLRTGEESRAIRPRRRIDYEALELYLSHRAKSVQNAEERERIAAFADAHFTDRFRSRLRGRDWSARINTLHYMELFHTVHLLPEAKELIEKRTPDEEERVCVYRLMAAFQDEAILDLLRREEERLPDFAYRQLLHPLRPALLDRIAERFDEYPARVRYNFVDIARIRNIRTAPLLRLLESRLAGDDTELNVRVLKALANFGYLTADGVSALRNRVRTPPASPIERLMLARLMGAVSEDSLLPVLQQWIGDESYLVRAESARALIRYRHGKERLRAVAYDHPDRYAREMAMQVLEEQTNGA</sequence>
<comment type="caution">
    <text evidence="2">The sequence shown here is derived from an EMBL/GenBank/DDBJ whole genome shotgun (WGS) entry which is preliminary data.</text>
</comment>
<dbReference type="SUPFAM" id="SSF48371">
    <property type="entry name" value="ARM repeat"/>
    <property type="match status" value="1"/>
</dbReference>
<reference evidence="2 3" key="1">
    <citation type="submission" date="2018-05" db="EMBL/GenBank/DDBJ databases">
        <title>Paenibacillus flagellatus sp. nov., isolated from selenium mineral soil.</title>
        <authorList>
            <person name="Dai X."/>
        </authorList>
    </citation>
    <scope>NUCLEOTIDE SEQUENCE [LARGE SCALE GENOMIC DNA]</scope>
    <source>
        <strain evidence="2 3">DXL2</strain>
    </source>
</reference>
<dbReference type="InterPro" id="IPR016024">
    <property type="entry name" value="ARM-type_fold"/>
</dbReference>
<dbReference type="InterPro" id="IPR011989">
    <property type="entry name" value="ARM-like"/>
</dbReference>
<gene>
    <name evidence="2" type="ORF">DLM86_22605</name>
</gene>
<evidence type="ECO:0000313" key="3">
    <source>
        <dbReference type="Proteomes" id="UP000247476"/>
    </source>
</evidence>
<feature type="transmembrane region" description="Helical" evidence="1">
    <location>
        <begin position="6"/>
        <end position="29"/>
    </location>
</feature>
<dbReference type="EMBL" id="QJVJ01000010">
    <property type="protein sequence ID" value="PYI52261.1"/>
    <property type="molecule type" value="Genomic_DNA"/>
</dbReference>
<dbReference type="OrthoDB" id="2112914at2"/>
<proteinExistence type="predicted"/>
<organism evidence="2 3">
    <name type="scientific">Paenibacillus flagellatus</name>
    <dbReference type="NCBI Taxonomy" id="2211139"/>
    <lineage>
        <taxon>Bacteria</taxon>
        <taxon>Bacillati</taxon>
        <taxon>Bacillota</taxon>
        <taxon>Bacilli</taxon>
        <taxon>Bacillales</taxon>
        <taxon>Paenibacillaceae</taxon>
        <taxon>Paenibacillus</taxon>
    </lineage>
</organism>
<protein>
    <recommendedName>
        <fullName evidence="4">HEAT repeat domain-containing protein</fullName>
    </recommendedName>
</protein>
<evidence type="ECO:0000313" key="2">
    <source>
        <dbReference type="EMBL" id="PYI52261.1"/>
    </source>
</evidence>
<keyword evidence="3" id="KW-1185">Reference proteome</keyword>
<dbReference type="Pfam" id="PF13646">
    <property type="entry name" value="HEAT_2"/>
    <property type="match status" value="1"/>
</dbReference>
<evidence type="ECO:0008006" key="4">
    <source>
        <dbReference type="Google" id="ProtNLM"/>
    </source>
</evidence>
<dbReference type="Proteomes" id="UP000247476">
    <property type="component" value="Unassembled WGS sequence"/>
</dbReference>
<dbReference type="RefSeq" id="WP_110842333.1">
    <property type="nucleotide sequence ID" value="NZ_QJVJ01000010.1"/>
</dbReference>
<dbReference type="Gene3D" id="1.25.10.10">
    <property type="entry name" value="Leucine-rich Repeat Variant"/>
    <property type="match status" value="1"/>
</dbReference>
<keyword evidence="1" id="KW-1133">Transmembrane helix</keyword>
<name>A0A2V5JZP1_9BACL</name>
<accession>A0A2V5JZP1</accession>
<evidence type="ECO:0000256" key="1">
    <source>
        <dbReference type="SAM" id="Phobius"/>
    </source>
</evidence>